<organism evidence="5 6">
    <name type="scientific">Acorus calamus</name>
    <name type="common">Sweet flag</name>
    <dbReference type="NCBI Taxonomy" id="4465"/>
    <lineage>
        <taxon>Eukaryota</taxon>
        <taxon>Viridiplantae</taxon>
        <taxon>Streptophyta</taxon>
        <taxon>Embryophyta</taxon>
        <taxon>Tracheophyta</taxon>
        <taxon>Spermatophyta</taxon>
        <taxon>Magnoliopsida</taxon>
        <taxon>Liliopsida</taxon>
        <taxon>Acoraceae</taxon>
        <taxon>Acorus</taxon>
    </lineage>
</organism>
<dbReference type="Gene3D" id="3.40.50.2000">
    <property type="entry name" value="Glycogen Phosphorylase B"/>
    <property type="match status" value="2"/>
</dbReference>
<evidence type="ECO:0000256" key="2">
    <source>
        <dbReference type="ARBA" id="ARBA00022679"/>
    </source>
</evidence>
<dbReference type="FunFam" id="3.40.50.2000:FF:000054">
    <property type="entry name" value="Glycosyltransferase"/>
    <property type="match status" value="1"/>
</dbReference>
<sequence>MASRIVILSGTGMGHLIPLVEFSDRLVRLGLSVTLVTIGPPSAAQKAILDSLPDSITAVSLPPVSLDDLPGDVRPQVATFLTVSRCLPSLRRLLQELTSADGDGSKTGRLCGLVVDLFGTDAFDVAEELGVPCYMFFPSSSMSLSLFLHMPELHVSVPCEYKDMVNPVSLPGCIPVRGTDLADPFQDRTKDAYKWVLHHATRYRRAEGIFLNSFEDLEPSSIKSLTDPTSKPPVVYPVGPLVREGERASSDDPTGCLKWLDQQPRGSVLYICFGSVVSLGIDQLTELAAGLEMSGQRFLWVVKVPNSNDPFDFPPKGFVERIGGRGLIVLSWAPQTQVLGHASTGGFMSHCGWNSTLESVANGVPLIAWPLYAEQKMNAVMLVGDVKIAIRPTVGEDGVVRREEVSRIVRALMEGEEGMGVRGRVKELQEGAKKALSEGGSSCKALTEGALKLGKNNNIAA</sequence>
<reference evidence="5" key="2">
    <citation type="submission" date="2023-06" db="EMBL/GenBank/DDBJ databases">
        <authorList>
            <person name="Ma L."/>
            <person name="Liu K.-W."/>
            <person name="Li Z."/>
            <person name="Hsiao Y.-Y."/>
            <person name="Qi Y."/>
            <person name="Fu T."/>
            <person name="Tang G."/>
            <person name="Zhang D."/>
            <person name="Sun W.-H."/>
            <person name="Liu D.-K."/>
            <person name="Li Y."/>
            <person name="Chen G.-Z."/>
            <person name="Liu X.-D."/>
            <person name="Liao X.-Y."/>
            <person name="Jiang Y.-T."/>
            <person name="Yu X."/>
            <person name="Hao Y."/>
            <person name="Huang J."/>
            <person name="Zhao X.-W."/>
            <person name="Ke S."/>
            <person name="Chen Y.-Y."/>
            <person name="Wu W.-L."/>
            <person name="Hsu J.-L."/>
            <person name="Lin Y.-F."/>
            <person name="Huang M.-D."/>
            <person name="Li C.-Y."/>
            <person name="Huang L."/>
            <person name="Wang Z.-W."/>
            <person name="Zhao X."/>
            <person name="Zhong W.-Y."/>
            <person name="Peng D.-H."/>
            <person name="Ahmad S."/>
            <person name="Lan S."/>
            <person name="Zhang J.-S."/>
            <person name="Tsai W.-C."/>
            <person name="Van De Peer Y."/>
            <person name="Liu Z.-J."/>
        </authorList>
    </citation>
    <scope>NUCLEOTIDE SEQUENCE</scope>
    <source>
        <strain evidence="5">CP</strain>
        <tissue evidence="5">Leaves</tissue>
    </source>
</reference>
<keyword evidence="2 3" id="KW-0808">Transferase</keyword>
<gene>
    <name evidence="5" type="primary">UGT72B1</name>
    <name evidence="5" type="ORF">QJS10_CPA01g02180</name>
</gene>
<keyword evidence="3" id="KW-0328">Glycosyltransferase</keyword>
<dbReference type="PANTHER" id="PTHR48045:SF11">
    <property type="entry name" value="UDP-GLYCOSYLTRANSFERASE 72B1"/>
    <property type="match status" value="1"/>
</dbReference>
<dbReference type="EC" id="2.4.1.-" evidence="4"/>
<evidence type="ECO:0000313" key="5">
    <source>
        <dbReference type="EMBL" id="KAK1324804.1"/>
    </source>
</evidence>
<dbReference type="CDD" id="cd03784">
    <property type="entry name" value="GT1_Gtf-like"/>
    <property type="match status" value="1"/>
</dbReference>
<dbReference type="PROSITE" id="PS00375">
    <property type="entry name" value="UDPGT"/>
    <property type="match status" value="1"/>
</dbReference>
<dbReference type="InterPro" id="IPR035595">
    <property type="entry name" value="UDP_glycos_trans_CS"/>
</dbReference>
<comment type="caution">
    <text evidence="5">The sequence shown here is derived from an EMBL/GenBank/DDBJ whole genome shotgun (WGS) entry which is preliminary data.</text>
</comment>
<dbReference type="PANTHER" id="PTHR48045">
    <property type="entry name" value="UDP-GLYCOSYLTRANSFERASE 72B1"/>
    <property type="match status" value="1"/>
</dbReference>
<dbReference type="AlphaFoldDB" id="A0AAV9FID5"/>
<dbReference type="Proteomes" id="UP001180020">
    <property type="component" value="Unassembled WGS sequence"/>
</dbReference>
<dbReference type="EMBL" id="JAUJYO010000001">
    <property type="protein sequence ID" value="KAK1324804.1"/>
    <property type="molecule type" value="Genomic_DNA"/>
</dbReference>
<dbReference type="Pfam" id="PF00201">
    <property type="entry name" value="UDPGT"/>
    <property type="match status" value="1"/>
</dbReference>
<evidence type="ECO:0000256" key="1">
    <source>
        <dbReference type="ARBA" id="ARBA00009995"/>
    </source>
</evidence>
<dbReference type="InterPro" id="IPR002213">
    <property type="entry name" value="UDP_glucos_trans"/>
</dbReference>
<dbReference type="SUPFAM" id="SSF53756">
    <property type="entry name" value="UDP-Glycosyltransferase/glycogen phosphorylase"/>
    <property type="match status" value="1"/>
</dbReference>
<accession>A0AAV9FID5</accession>
<name>A0AAV9FID5_ACOCL</name>
<dbReference type="FunFam" id="3.40.50.2000:FF:000056">
    <property type="entry name" value="Glycosyltransferase"/>
    <property type="match status" value="1"/>
</dbReference>
<keyword evidence="6" id="KW-1185">Reference proteome</keyword>
<evidence type="ECO:0000256" key="4">
    <source>
        <dbReference type="RuleBase" id="RU362057"/>
    </source>
</evidence>
<evidence type="ECO:0000256" key="3">
    <source>
        <dbReference type="RuleBase" id="RU003718"/>
    </source>
</evidence>
<evidence type="ECO:0000313" key="6">
    <source>
        <dbReference type="Proteomes" id="UP001180020"/>
    </source>
</evidence>
<proteinExistence type="inferred from homology"/>
<protein>
    <recommendedName>
        <fullName evidence="4">Glycosyltransferase</fullName>
        <ecNumber evidence="4">2.4.1.-</ecNumber>
    </recommendedName>
</protein>
<comment type="similarity">
    <text evidence="1 3">Belongs to the UDP-glycosyltransferase family.</text>
</comment>
<reference evidence="5" key="1">
    <citation type="journal article" date="2023" name="Nat. Commun.">
        <title>Diploid and tetraploid genomes of Acorus and the evolution of monocots.</title>
        <authorList>
            <person name="Ma L."/>
            <person name="Liu K.W."/>
            <person name="Li Z."/>
            <person name="Hsiao Y.Y."/>
            <person name="Qi Y."/>
            <person name="Fu T."/>
            <person name="Tang G.D."/>
            <person name="Zhang D."/>
            <person name="Sun W.H."/>
            <person name="Liu D.K."/>
            <person name="Li Y."/>
            <person name="Chen G.Z."/>
            <person name="Liu X.D."/>
            <person name="Liao X.Y."/>
            <person name="Jiang Y.T."/>
            <person name="Yu X."/>
            <person name="Hao Y."/>
            <person name="Huang J."/>
            <person name="Zhao X.W."/>
            <person name="Ke S."/>
            <person name="Chen Y.Y."/>
            <person name="Wu W.L."/>
            <person name="Hsu J.L."/>
            <person name="Lin Y.F."/>
            <person name="Huang M.D."/>
            <person name="Li C.Y."/>
            <person name="Huang L."/>
            <person name="Wang Z.W."/>
            <person name="Zhao X."/>
            <person name="Zhong W.Y."/>
            <person name="Peng D.H."/>
            <person name="Ahmad S."/>
            <person name="Lan S."/>
            <person name="Zhang J.S."/>
            <person name="Tsai W.C."/>
            <person name="Van de Peer Y."/>
            <person name="Liu Z.J."/>
        </authorList>
    </citation>
    <scope>NUCLEOTIDE SEQUENCE</scope>
    <source>
        <strain evidence="5">CP</strain>
    </source>
</reference>
<dbReference type="GO" id="GO:0008194">
    <property type="term" value="F:UDP-glycosyltransferase activity"/>
    <property type="evidence" value="ECO:0007669"/>
    <property type="project" value="InterPro"/>
</dbReference>